<dbReference type="PANTHER" id="PTHR33446">
    <property type="entry name" value="PROTEIN TONB-RELATED"/>
    <property type="match status" value="1"/>
</dbReference>
<dbReference type="CDD" id="cd07341">
    <property type="entry name" value="M56_BlaR1_MecR1_like"/>
    <property type="match status" value="1"/>
</dbReference>
<evidence type="ECO:0000256" key="9">
    <source>
        <dbReference type="ARBA" id="ARBA00023136"/>
    </source>
</evidence>
<organism evidence="12 13">
    <name type="scientific">Arenibacter algicola</name>
    <dbReference type="NCBI Taxonomy" id="616991"/>
    <lineage>
        <taxon>Bacteria</taxon>
        <taxon>Pseudomonadati</taxon>
        <taxon>Bacteroidota</taxon>
        <taxon>Flavobacteriia</taxon>
        <taxon>Flavobacteriales</taxon>
        <taxon>Flavobacteriaceae</taxon>
        <taxon>Arenibacter</taxon>
    </lineage>
</organism>
<dbReference type="GO" id="GO:0055085">
    <property type="term" value="P:transmembrane transport"/>
    <property type="evidence" value="ECO:0007669"/>
    <property type="project" value="InterPro"/>
</dbReference>
<evidence type="ECO:0000256" key="8">
    <source>
        <dbReference type="ARBA" id="ARBA00022989"/>
    </source>
</evidence>
<evidence type="ECO:0000256" key="7">
    <source>
        <dbReference type="ARBA" id="ARBA00022927"/>
    </source>
</evidence>
<evidence type="ECO:0000256" key="1">
    <source>
        <dbReference type="ARBA" id="ARBA00004383"/>
    </source>
</evidence>
<evidence type="ECO:0000256" key="4">
    <source>
        <dbReference type="ARBA" id="ARBA00022475"/>
    </source>
</evidence>
<dbReference type="KEGG" id="aalg:AREALGSMS7_02147"/>
<dbReference type="RefSeq" id="WP_232514101.1">
    <property type="nucleotide sequence ID" value="NZ_CP022515.1"/>
</dbReference>
<proteinExistence type="inferred from homology"/>
<gene>
    <name evidence="12" type="ORF">AREALGSMS7_02147</name>
</gene>
<reference evidence="12 13" key="1">
    <citation type="submission" date="2017-07" db="EMBL/GenBank/DDBJ databases">
        <title>Genome Sequence of Arenibacter algicola Strain SMS7 Isolated from a culture of the Diatom Skeletonema marinoi.</title>
        <authorList>
            <person name="Topel M."/>
            <person name="Pinder M.I.M."/>
            <person name="Johansson O.N."/>
            <person name="Kourtchenko O."/>
            <person name="Godhe A."/>
            <person name="Clarke A.K."/>
        </authorList>
    </citation>
    <scope>NUCLEOTIDE SEQUENCE [LARGE SCALE GENOMIC DNA]</scope>
    <source>
        <strain evidence="12 13">SMS7</strain>
    </source>
</reference>
<dbReference type="GO" id="GO:0031992">
    <property type="term" value="F:energy transducer activity"/>
    <property type="evidence" value="ECO:0007669"/>
    <property type="project" value="TreeGrafter"/>
</dbReference>
<dbReference type="AlphaFoldDB" id="A0A221UW78"/>
<protein>
    <submittedName>
        <fullName evidence="12">Transport protein TonB</fullName>
    </submittedName>
</protein>
<feature type="transmembrane region" description="Helical" evidence="10">
    <location>
        <begin position="90"/>
        <end position="110"/>
    </location>
</feature>
<dbReference type="PROSITE" id="PS52015">
    <property type="entry name" value="TONB_CTD"/>
    <property type="match status" value="2"/>
</dbReference>
<dbReference type="STRING" id="616991.GCA_000733925_00445"/>
<comment type="similarity">
    <text evidence="2">Belongs to the TonB family.</text>
</comment>
<dbReference type="Pfam" id="PF03544">
    <property type="entry name" value="TonB_C"/>
    <property type="match status" value="2"/>
</dbReference>
<keyword evidence="6 10" id="KW-0812">Transmembrane</keyword>
<sequence>MIRYILECMAFQLLFLIVYDLFLKRETFFQWNRVYLIGTFVLSLLLPWIKIEALKTTVSSEYFVYPEYLWGMDMSDGVVVSPENSPSFNFSASEIICYGGMLMAAMLFTYKLYQINRLKAQGEIRYFKDFTRVVVRNSEMAFSFFRSIFLGDKVLEKDHESIIQHELVHIEQRHSWDLLFFELMRIVGWFNPLVYVYQNRVSELHEFIADARVAKTHKSEQYQLLLSQVFQTQHISFINQFFKSSLVKKRIVMLQKSKSKKVWQLKYLLLAPLVVGMLIYTSMEAQEKVEANPGQNVEDLALIKKINENIKRQVQEKGSIGAVHYAFAQRKNVYSDNIILSKYDYFESRILSKLYYKKMAEDSKGTMPDWTYKMKDPTSALYDDYVRQKKAFQLLDKNLNASIAAYDTNVMLIDDSDRIPKDYFVFEVKNTNDLTGIELRALNGKLAEIFEDGSSSYDSLIITDGLYDFLVYQTERNENDLGPTQNIITKVLGVAIPNQDEVDVPFAEVEQVPVFPGCEDADNERDCFQQQMQKHIGKNFRYPQEAQEKGIQGRVNIMFVIQKDGSIGNVRMRSPDKILEVEAARIISLLPKMAPGEHKGKKVRVPFSIPITFKLQGQDEIGTRKNDDGTVDVPFAIIEKVPVYPGCEDTGDMRACFNQMLQRHIGKNFRYPELAQEMGIQGRVHVLFIIQEDGSIGNVRLRGPDKLLEDEAARIISLLPQMIPGEHRGEKVRVPFSIPITFKLEGPEENESSQSMELMSVSNTMSVMANVKKVGGKEYLRCMVTDGTKGLPGVNVSIQGKNEVLVTDFDGLIEIEAQKGDVLTFKYKGLPTTMLVVTDQQKYHITNK</sequence>
<evidence type="ECO:0000259" key="11">
    <source>
        <dbReference type="PROSITE" id="PS52015"/>
    </source>
</evidence>
<dbReference type="InterPro" id="IPR037682">
    <property type="entry name" value="TonB_C"/>
</dbReference>
<keyword evidence="5" id="KW-0997">Cell inner membrane</keyword>
<keyword evidence="8 10" id="KW-1133">Transmembrane helix</keyword>
<keyword evidence="4" id="KW-1003">Cell membrane</keyword>
<comment type="subcellular location">
    <subcellularLocation>
        <location evidence="1">Cell inner membrane</location>
        <topology evidence="1">Single-pass membrane protein</topology>
        <orientation evidence="1">Periplasmic side</orientation>
    </subcellularLocation>
</comment>
<evidence type="ECO:0000256" key="6">
    <source>
        <dbReference type="ARBA" id="ARBA00022692"/>
    </source>
</evidence>
<evidence type="ECO:0000256" key="10">
    <source>
        <dbReference type="SAM" id="Phobius"/>
    </source>
</evidence>
<dbReference type="NCBIfam" id="TIGR01352">
    <property type="entry name" value="tonB_Cterm"/>
    <property type="match status" value="2"/>
</dbReference>
<dbReference type="EMBL" id="CP022515">
    <property type="protein sequence ID" value="ASO05604.1"/>
    <property type="molecule type" value="Genomic_DNA"/>
</dbReference>
<feature type="transmembrane region" description="Helical" evidence="10">
    <location>
        <begin position="34"/>
        <end position="51"/>
    </location>
</feature>
<dbReference type="SUPFAM" id="SSF74653">
    <property type="entry name" value="TolA/TonB C-terminal domain"/>
    <property type="match status" value="2"/>
</dbReference>
<keyword evidence="9 10" id="KW-0472">Membrane</keyword>
<evidence type="ECO:0000313" key="13">
    <source>
        <dbReference type="Proteomes" id="UP000204551"/>
    </source>
</evidence>
<dbReference type="Gene3D" id="3.30.1150.10">
    <property type="match status" value="2"/>
</dbReference>
<accession>A0A221UW78</accession>
<feature type="transmembrane region" description="Helical" evidence="10">
    <location>
        <begin position="265"/>
        <end position="283"/>
    </location>
</feature>
<dbReference type="InterPro" id="IPR006260">
    <property type="entry name" value="TonB/TolA_C"/>
</dbReference>
<feature type="domain" description="TonB C-terminal" evidence="11">
    <location>
        <begin position="527"/>
        <end position="622"/>
    </location>
</feature>
<feature type="domain" description="TonB C-terminal" evidence="11">
    <location>
        <begin position="656"/>
        <end position="751"/>
    </location>
</feature>
<dbReference type="InterPro" id="IPR008756">
    <property type="entry name" value="Peptidase_M56"/>
</dbReference>
<dbReference type="eggNOG" id="COG4219">
    <property type="taxonomic scope" value="Bacteria"/>
</dbReference>
<dbReference type="Proteomes" id="UP000204551">
    <property type="component" value="Chromosome"/>
</dbReference>
<dbReference type="eggNOG" id="COG0810">
    <property type="taxonomic scope" value="Bacteria"/>
</dbReference>
<evidence type="ECO:0000256" key="5">
    <source>
        <dbReference type="ARBA" id="ARBA00022519"/>
    </source>
</evidence>
<dbReference type="InterPro" id="IPR051045">
    <property type="entry name" value="TonB-dependent_transducer"/>
</dbReference>
<dbReference type="GO" id="GO:0098797">
    <property type="term" value="C:plasma membrane protein complex"/>
    <property type="evidence" value="ECO:0007669"/>
    <property type="project" value="TreeGrafter"/>
</dbReference>
<keyword evidence="3" id="KW-0813">Transport</keyword>
<evidence type="ECO:0000256" key="3">
    <source>
        <dbReference type="ARBA" id="ARBA00022448"/>
    </source>
</evidence>
<dbReference type="GO" id="GO:0015031">
    <property type="term" value="P:protein transport"/>
    <property type="evidence" value="ECO:0007669"/>
    <property type="project" value="UniProtKB-KW"/>
</dbReference>
<evidence type="ECO:0000256" key="2">
    <source>
        <dbReference type="ARBA" id="ARBA00006555"/>
    </source>
</evidence>
<keyword evidence="7" id="KW-0653">Protein transport</keyword>
<dbReference type="PANTHER" id="PTHR33446:SF2">
    <property type="entry name" value="PROTEIN TONB"/>
    <property type="match status" value="1"/>
</dbReference>
<name>A0A221UW78_9FLAO</name>
<evidence type="ECO:0000313" key="12">
    <source>
        <dbReference type="EMBL" id="ASO05604.1"/>
    </source>
</evidence>
<dbReference type="Pfam" id="PF05569">
    <property type="entry name" value="Peptidase_M56"/>
    <property type="match status" value="1"/>
</dbReference>